<evidence type="ECO:0000313" key="2">
    <source>
        <dbReference type="EMBL" id="MPA52773.1"/>
    </source>
</evidence>
<sequence>MLRLIKTYDLDGFISDDILAPPKWMPVRDDSSTNGPKKIENEDYKAWKRSDTLLGSWILGTLSDDLLPYVVSLENARALWIRLQTMLSQEKEYEEFQVGENISKYLPLLKAIIGGDWESAMKFLEQNPDAVRVSITEHSRTALIVAASLVGRINFVKKLVELMSPLDLALVDYFDQTALHRAAGSGNIEAAKLLVSKNPDLPNASDIVPSEPMLPIHVAARRGKGEMVLYL</sequence>
<protein>
    <submittedName>
        <fullName evidence="2">Uncharacterized protein</fullName>
    </submittedName>
</protein>
<dbReference type="AlphaFoldDB" id="A0A5B7ACJ2"/>
<dbReference type="Pfam" id="PF12796">
    <property type="entry name" value="Ank_2"/>
    <property type="match status" value="1"/>
</dbReference>
<gene>
    <name evidence="2" type="ORF">Din_022214</name>
</gene>
<dbReference type="InterPro" id="IPR036770">
    <property type="entry name" value="Ankyrin_rpt-contain_sf"/>
</dbReference>
<organism evidence="2">
    <name type="scientific">Davidia involucrata</name>
    <name type="common">Dove tree</name>
    <dbReference type="NCBI Taxonomy" id="16924"/>
    <lineage>
        <taxon>Eukaryota</taxon>
        <taxon>Viridiplantae</taxon>
        <taxon>Streptophyta</taxon>
        <taxon>Embryophyta</taxon>
        <taxon>Tracheophyta</taxon>
        <taxon>Spermatophyta</taxon>
        <taxon>Magnoliopsida</taxon>
        <taxon>eudicotyledons</taxon>
        <taxon>Gunneridae</taxon>
        <taxon>Pentapetalae</taxon>
        <taxon>asterids</taxon>
        <taxon>Cornales</taxon>
        <taxon>Nyssaceae</taxon>
        <taxon>Davidia</taxon>
    </lineage>
</organism>
<reference evidence="2" key="1">
    <citation type="submission" date="2019-08" db="EMBL/GenBank/DDBJ databases">
        <title>Reference gene set and small RNA set construction with multiple tissues from Davidia involucrata Baill.</title>
        <authorList>
            <person name="Yang H."/>
            <person name="Zhou C."/>
            <person name="Li G."/>
            <person name="Wang J."/>
            <person name="Gao P."/>
            <person name="Wang M."/>
            <person name="Wang R."/>
            <person name="Zhao Y."/>
        </authorList>
    </citation>
    <scope>NUCLEOTIDE SEQUENCE</scope>
    <source>
        <tissue evidence="2">Mixed with DoveR01_LX</tissue>
    </source>
</reference>
<keyword evidence="1" id="KW-0040">ANK repeat</keyword>
<evidence type="ECO:0000256" key="1">
    <source>
        <dbReference type="PROSITE-ProRule" id="PRU00023"/>
    </source>
</evidence>
<dbReference type="EMBL" id="GHES01022214">
    <property type="protein sequence ID" value="MPA52773.1"/>
    <property type="molecule type" value="Transcribed_RNA"/>
</dbReference>
<dbReference type="SMART" id="SM00248">
    <property type="entry name" value="ANK"/>
    <property type="match status" value="2"/>
</dbReference>
<dbReference type="Gene3D" id="1.25.40.20">
    <property type="entry name" value="Ankyrin repeat-containing domain"/>
    <property type="match status" value="1"/>
</dbReference>
<dbReference type="InterPro" id="IPR002110">
    <property type="entry name" value="Ankyrin_rpt"/>
</dbReference>
<proteinExistence type="predicted"/>
<accession>A0A5B7ACJ2</accession>
<dbReference type="SUPFAM" id="SSF48403">
    <property type="entry name" value="Ankyrin repeat"/>
    <property type="match status" value="1"/>
</dbReference>
<dbReference type="PANTHER" id="PTHR24121">
    <property type="entry name" value="NO MECHANORECEPTOR POTENTIAL C, ISOFORM D-RELATED"/>
    <property type="match status" value="1"/>
</dbReference>
<dbReference type="PANTHER" id="PTHR24121:SF31">
    <property type="entry name" value="ANKYRIN REPEAT-CONTAINING PROTEIN"/>
    <property type="match status" value="1"/>
</dbReference>
<name>A0A5B7ACJ2_DAVIN</name>
<feature type="repeat" description="ANK" evidence="1">
    <location>
        <begin position="174"/>
        <end position="206"/>
    </location>
</feature>
<dbReference type="PROSITE" id="PS50088">
    <property type="entry name" value="ANK_REPEAT"/>
    <property type="match status" value="1"/>
</dbReference>